<evidence type="ECO:0000313" key="6">
    <source>
        <dbReference type="Proteomes" id="UP000824014"/>
    </source>
</evidence>
<comment type="catalytic activity">
    <reaction evidence="4">
        <text>dTTP + H2O = dTMP + diphosphate + H(+)</text>
        <dbReference type="Rhea" id="RHEA:28534"/>
        <dbReference type="ChEBI" id="CHEBI:15377"/>
        <dbReference type="ChEBI" id="CHEBI:15378"/>
        <dbReference type="ChEBI" id="CHEBI:33019"/>
        <dbReference type="ChEBI" id="CHEBI:37568"/>
        <dbReference type="ChEBI" id="CHEBI:63528"/>
        <dbReference type="EC" id="3.6.1.9"/>
    </reaction>
</comment>
<dbReference type="EC" id="3.6.1.9" evidence="4"/>
<dbReference type="GO" id="GO:0047429">
    <property type="term" value="F:nucleoside triphosphate diphosphatase activity"/>
    <property type="evidence" value="ECO:0007669"/>
    <property type="project" value="UniProtKB-EC"/>
</dbReference>
<sequence>MTLLKDKLAGRRLILASHSPRRRELMAGAGFDFMLADGYEVEETYPATLEAARVPEYLSRLKSHSYPVPLGEDDVLITADTVVLCDGRILGKPAGREEAEAMLAALSGRCHRVVTGVTLRHARAERSFSVASDVWFRPLRGEEIAYYVEHYRPFDKAGAYGIQEWIGYVAIERIEGSFYNVMGLPVQAVYAELERLADALWPQQEQ</sequence>
<feature type="site" description="Important for substrate specificity" evidence="4">
    <location>
        <position position="163"/>
    </location>
</feature>
<feature type="site" description="Important for substrate specificity" evidence="4">
    <location>
        <position position="21"/>
    </location>
</feature>
<keyword evidence="3 4" id="KW-0546">Nucleotide metabolism</keyword>
<dbReference type="SUPFAM" id="SSF52972">
    <property type="entry name" value="ITPase-like"/>
    <property type="match status" value="1"/>
</dbReference>
<keyword evidence="4" id="KW-0963">Cytoplasm</keyword>
<proteinExistence type="inferred from homology"/>
<feature type="active site" description="Proton acceptor" evidence="4">
    <location>
        <position position="80"/>
    </location>
</feature>
<comment type="cofactor">
    <cofactor evidence="1 4">
        <name>a divalent metal cation</name>
        <dbReference type="ChEBI" id="CHEBI:60240"/>
    </cofactor>
</comment>
<reference evidence="5" key="1">
    <citation type="journal article" date="2021" name="PeerJ">
        <title>Extensive microbial diversity within the chicken gut microbiome revealed by metagenomics and culture.</title>
        <authorList>
            <person name="Gilroy R."/>
            <person name="Ravi A."/>
            <person name="Getino M."/>
            <person name="Pursley I."/>
            <person name="Horton D.L."/>
            <person name="Alikhan N.F."/>
            <person name="Baker D."/>
            <person name="Gharbi K."/>
            <person name="Hall N."/>
            <person name="Watson M."/>
            <person name="Adriaenssens E.M."/>
            <person name="Foster-Nyarko E."/>
            <person name="Jarju S."/>
            <person name="Secka A."/>
            <person name="Antonio M."/>
            <person name="Oren A."/>
            <person name="Chaudhuri R.R."/>
            <person name="La Ragione R."/>
            <person name="Hildebrand F."/>
            <person name="Pallen M.J."/>
        </authorList>
    </citation>
    <scope>NUCLEOTIDE SEQUENCE</scope>
    <source>
        <strain evidence="5">ChiHjej11B10-19426</strain>
    </source>
</reference>
<evidence type="ECO:0000313" key="5">
    <source>
        <dbReference type="EMBL" id="HIZ14427.1"/>
    </source>
</evidence>
<dbReference type="Gene3D" id="3.90.950.10">
    <property type="match status" value="1"/>
</dbReference>
<dbReference type="AlphaFoldDB" id="A0A9D2DCM6"/>
<comment type="catalytic activity">
    <reaction evidence="4">
        <text>UTP + H2O = UMP + diphosphate + H(+)</text>
        <dbReference type="Rhea" id="RHEA:29395"/>
        <dbReference type="ChEBI" id="CHEBI:15377"/>
        <dbReference type="ChEBI" id="CHEBI:15378"/>
        <dbReference type="ChEBI" id="CHEBI:33019"/>
        <dbReference type="ChEBI" id="CHEBI:46398"/>
        <dbReference type="ChEBI" id="CHEBI:57865"/>
        <dbReference type="EC" id="3.6.1.9"/>
    </reaction>
</comment>
<accession>A0A9D2DCM6</accession>
<dbReference type="Pfam" id="PF02545">
    <property type="entry name" value="Maf"/>
    <property type="match status" value="1"/>
</dbReference>
<comment type="subcellular location">
    <subcellularLocation>
        <location evidence="4">Cytoplasm</location>
    </subcellularLocation>
</comment>
<evidence type="ECO:0000256" key="4">
    <source>
        <dbReference type="HAMAP-Rule" id="MF_00528"/>
    </source>
</evidence>
<dbReference type="EMBL" id="DXCC01000003">
    <property type="protein sequence ID" value="HIZ14427.1"/>
    <property type="molecule type" value="Genomic_DNA"/>
</dbReference>
<organism evidence="5 6">
    <name type="scientific">Candidatus Tidjanibacter faecipullorum</name>
    <dbReference type="NCBI Taxonomy" id="2838766"/>
    <lineage>
        <taxon>Bacteria</taxon>
        <taxon>Pseudomonadati</taxon>
        <taxon>Bacteroidota</taxon>
        <taxon>Bacteroidia</taxon>
        <taxon>Bacteroidales</taxon>
        <taxon>Rikenellaceae</taxon>
        <taxon>Tidjanibacter</taxon>
    </lineage>
</organism>
<evidence type="ECO:0000256" key="2">
    <source>
        <dbReference type="ARBA" id="ARBA00022801"/>
    </source>
</evidence>
<dbReference type="NCBIfam" id="TIGR00172">
    <property type="entry name" value="maf"/>
    <property type="match status" value="1"/>
</dbReference>
<comment type="function">
    <text evidence="4">Nucleoside triphosphate pyrophosphatase that hydrolyzes dTTP and UTP. May have a dual role in cell division arrest and in preventing the incorporation of modified nucleotides into cellular nucleic acids.</text>
</comment>
<name>A0A9D2DCM6_9BACT</name>
<comment type="caution">
    <text evidence="4">Lacks conserved residue(s) required for the propagation of feature annotation.</text>
</comment>
<dbReference type="InterPro" id="IPR003697">
    <property type="entry name" value="Maf-like"/>
</dbReference>
<evidence type="ECO:0000256" key="1">
    <source>
        <dbReference type="ARBA" id="ARBA00001968"/>
    </source>
</evidence>
<protein>
    <recommendedName>
        <fullName evidence="4">dTTP/UTP pyrophosphatase</fullName>
        <shortName evidence="4">dTTPase/UTPase</shortName>
        <ecNumber evidence="4">3.6.1.9</ecNumber>
    </recommendedName>
    <alternativeName>
        <fullName evidence="4">Nucleoside triphosphate pyrophosphatase</fullName>
    </alternativeName>
    <alternativeName>
        <fullName evidence="4">Nucleotide pyrophosphatase</fullName>
        <shortName evidence="4">Nucleotide PPase</shortName>
    </alternativeName>
</protein>
<feature type="site" description="Important for substrate specificity" evidence="4">
    <location>
        <position position="81"/>
    </location>
</feature>
<dbReference type="PIRSF" id="PIRSF006305">
    <property type="entry name" value="Maf"/>
    <property type="match status" value="1"/>
</dbReference>
<keyword evidence="2 4" id="KW-0378">Hydrolase</keyword>
<dbReference type="HAMAP" id="MF_00528">
    <property type="entry name" value="Maf"/>
    <property type="match status" value="1"/>
</dbReference>
<comment type="similarity">
    <text evidence="4">Belongs to the Maf family. YhdE subfamily.</text>
</comment>
<reference evidence="5" key="2">
    <citation type="submission" date="2021-04" db="EMBL/GenBank/DDBJ databases">
        <authorList>
            <person name="Gilroy R."/>
        </authorList>
    </citation>
    <scope>NUCLEOTIDE SEQUENCE</scope>
    <source>
        <strain evidence="5">ChiHjej11B10-19426</strain>
    </source>
</reference>
<comment type="caution">
    <text evidence="5">The sequence shown here is derived from an EMBL/GenBank/DDBJ whole genome shotgun (WGS) entry which is preliminary data.</text>
</comment>
<gene>
    <name evidence="5" type="primary">maf</name>
    <name evidence="5" type="ORF">H9816_00720</name>
</gene>
<dbReference type="Proteomes" id="UP000824014">
    <property type="component" value="Unassembled WGS sequence"/>
</dbReference>
<dbReference type="GO" id="GO:0009117">
    <property type="term" value="P:nucleotide metabolic process"/>
    <property type="evidence" value="ECO:0007669"/>
    <property type="project" value="UniProtKB-KW"/>
</dbReference>
<dbReference type="PANTHER" id="PTHR43213">
    <property type="entry name" value="BIFUNCTIONAL DTTP/UTP PYROPHOSPHATASE/METHYLTRANSFERASE PROTEIN-RELATED"/>
    <property type="match status" value="1"/>
</dbReference>
<dbReference type="PANTHER" id="PTHR43213:SF5">
    <property type="entry name" value="BIFUNCTIONAL DTTP_UTP PYROPHOSPHATASE_METHYLTRANSFERASE PROTEIN-RELATED"/>
    <property type="match status" value="1"/>
</dbReference>
<dbReference type="InterPro" id="IPR029001">
    <property type="entry name" value="ITPase-like_fam"/>
</dbReference>
<dbReference type="CDD" id="cd00555">
    <property type="entry name" value="Maf"/>
    <property type="match status" value="1"/>
</dbReference>
<evidence type="ECO:0000256" key="3">
    <source>
        <dbReference type="ARBA" id="ARBA00023080"/>
    </source>
</evidence>
<dbReference type="GO" id="GO:0005737">
    <property type="term" value="C:cytoplasm"/>
    <property type="evidence" value="ECO:0007669"/>
    <property type="project" value="UniProtKB-SubCell"/>
</dbReference>